<keyword evidence="1" id="KW-1133">Transmembrane helix</keyword>
<keyword evidence="1" id="KW-0812">Transmembrane</keyword>
<reference evidence="2" key="1">
    <citation type="journal article" date="2020" name="bioRxiv">
        <title>A rank-normalized archaeal taxonomy based on genome phylogeny resolves widespread incomplete and uneven classifications.</title>
        <authorList>
            <person name="Rinke C."/>
            <person name="Chuvochina M."/>
            <person name="Mussig A.J."/>
            <person name="Chaumeil P.-A."/>
            <person name="Waite D.W."/>
            <person name="Whitman W.B."/>
            <person name="Parks D.H."/>
            <person name="Hugenholtz P."/>
        </authorList>
    </citation>
    <scope>NUCLEOTIDE SEQUENCE</scope>
    <source>
        <strain evidence="2">UBA10011</strain>
    </source>
</reference>
<reference evidence="3" key="3">
    <citation type="submission" date="2021-05" db="EMBL/GenBank/DDBJ databases">
        <title>Protein family content uncovers lineage relationships and bacterial pathway maintenance mechanisms in DPANN archaea.</title>
        <authorList>
            <person name="Castelle C.J."/>
            <person name="Meheust R."/>
            <person name="Jaffe A.L."/>
            <person name="Seitz K."/>
            <person name="Gong X."/>
            <person name="Baker B.J."/>
            <person name="Banfield J.F."/>
        </authorList>
    </citation>
    <scope>NUCLEOTIDE SEQUENCE</scope>
    <source>
        <strain evidence="3">RIFCSPHIGHO2_01_FULL_GW2011_AR10_43_9</strain>
    </source>
</reference>
<name>A0A7J4IT63_9ARCH</name>
<evidence type="ECO:0000313" key="4">
    <source>
        <dbReference type="Proteomes" id="UP000577419"/>
    </source>
</evidence>
<protein>
    <submittedName>
        <fullName evidence="2">Uncharacterized protein</fullName>
    </submittedName>
</protein>
<evidence type="ECO:0000313" key="3">
    <source>
        <dbReference type="EMBL" id="MBS3059378.1"/>
    </source>
</evidence>
<comment type="caution">
    <text evidence="2">The sequence shown here is derived from an EMBL/GenBank/DDBJ whole genome shotgun (WGS) entry which is preliminary data.</text>
</comment>
<feature type="transmembrane region" description="Helical" evidence="1">
    <location>
        <begin position="48"/>
        <end position="66"/>
    </location>
</feature>
<proteinExistence type="predicted"/>
<dbReference type="EMBL" id="DUFG01000025">
    <property type="protein sequence ID" value="HIH08708.1"/>
    <property type="molecule type" value="Genomic_DNA"/>
</dbReference>
<gene>
    <name evidence="2" type="ORF">HA237_05055</name>
    <name evidence="3" type="ORF">J4224_03055</name>
</gene>
<keyword evidence="1" id="KW-0472">Membrane</keyword>
<accession>A0A7J4IT63</accession>
<reference evidence="3" key="2">
    <citation type="submission" date="2021-03" db="EMBL/GenBank/DDBJ databases">
        <authorList>
            <person name="Jaffe A."/>
        </authorList>
    </citation>
    <scope>NUCLEOTIDE SEQUENCE</scope>
    <source>
        <strain evidence="3">RIFCSPHIGHO2_01_FULL_GW2011_AR10_43_9</strain>
    </source>
</reference>
<organism evidence="2 4">
    <name type="scientific">Candidatus Iainarchaeum sp</name>
    <dbReference type="NCBI Taxonomy" id="3101447"/>
    <lineage>
        <taxon>Archaea</taxon>
        <taxon>Candidatus Iainarchaeota</taxon>
        <taxon>Candidatus Iainarchaeia</taxon>
        <taxon>Candidatus Iainarchaeales</taxon>
        <taxon>Candidatus Iainarchaeaceae</taxon>
        <taxon>Candidatus Iainarchaeum</taxon>
    </lineage>
</organism>
<dbReference type="AlphaFoldDB" id="A0A7J4IT63"/>
<dbReference type="Proteomes" id="UP000683213">
    <property type="component" value="Unassembled WGS sequence"/>
</dbReference>
<feature type="transmembrane region" description="Helical" evidence="1">
    <location>
        <begin position="78"/>
        <end position="98"/>
    </location>
</feature>
<dbReference type="EMBL" id="JAGVWF010000039">
    <property type="protein sequence ID" value="MBS3059378.1"/>
    <property type="molecule type" value="Genomic_DNA"/>
</dbReference>
<evidence type="ECO:0000256" key="1">
    <source>
        <dbReference type="SAM" id="Phobius"/>
    </source>
</evidence>
<evidence type="ECO:0000313" key="2">
    <source>
        <dbReference type="EMBL" id="HIH08708.1"/>
    </source>
</evidence>
<sequence length="239" mass="26462">MKKTAFLIIALLLAGTAFSHETAENNEEDLPESDAVLAFIYNNPPTNYLIVGFFGTIALIILSIVLKPKQDGTKKIIFAFIVAFIGIPSAYLAFSTVYENIVSETGGPVHWHADYEILVCGEPLELLESEGIENKVGSAEVHGHNDYRIHIEGTLLSEREASLGNFFRQIGGEMTETSLTVPLKDKTIGHWDNDMECPDGKQGKWKMVVNGTETEFNPEYVIAPYSTVPPGDYIEMVFE</sequence>
<dbReference type="Proteomes" id="UP000577419">
    <property type="component" value="Unassembled WGS sequence"/>
</dbReference>